<dbReference type="Gene3D" id="3.30.70.2880">
    <property type="match status" value="1"/>
</dbReference>
<feature type="domain" description="GAF" evidence="3">
    <location>
        <begin position="221"/>
        <end position="337"/>
    </location>
</feature>
<evidence type="ECO:0000313" key="5">
    <source>
        <dbReference type="EMBL" id="AZG15606.1"/>
    </source>
</evidence>
<dbReference type="InterPro" id="IPR038367">
    <property type="entry name" value="PelD_GGDEF_sf"/>
</dbReference>
<reference evidence="6" key="1">
    <citation type="submission" date="2018-11" db="EMBL/GenBank/DDBJ databases">
        <title>FDA dAtabase for Regulatory Grade micrObial Sequences (FDA-ARGOS): Supporting development and validation of Infectious Disease Dx tests.</title>
        <authorList>
            <person name="Goldberg B."/>
            <person name="Campos J."/>
            <person name="Tallon L."/>
            <person name="Sadzewicz L."/>
            <person name="Zhao X."/>
            <person name="Vavikolanu K."/>
            <person name="Mehta A."/>
            <person name="Aluvathingal J."/>
            <person name="Nadendla S."/>
            <person name="Geyer C."/>
            <person name="Nandy P."/>
            <person name="Yan Y."/>
            <person name="Sichtig H."/>
        </authorList>
    </citation>
    <scope>NUCLEOTIDE SEQUENCE [LARGE SCALE GENOMIC DNA]</scope>
    <source>
        <strain evidence="6">FDAARGOS_614</strain>
    </source>
</reference>
<dbReference type="Pfam" id="PF16963">
    <property type="entry name" value="PelD_GGDEF"/>
    <property type="match status" value="1"/>
</dbReference>
<feature type="compositionally biased region" description="Polar residues" evidence="1">
    <location>
        <begin position="1"/>
        <end position="14"/>
    </location>
</feature>
<dbReference type="EMBL" id="CP033970">
    <property type="protein sequence ID" value="AZG15606.1"/>
    <property type="molecule type" value="Genomic_DNA"/>
</dbReference>
<feature type="transmembrane region" description="Helical" evidence="2">
    <location>
        <begin position="124"/>
        <end position="144"/>
    </location>
</feature>
<keyword evidence="2" id="KW-0472">Membrane</keyword>
<feature type="transmembrane region" description="Helical" evidence="2">
    <location>
        <begin position="39"/>
        <end position="67"/>
    </location>
</feature>
<protein>
    <submittedName>
        <fullName evidence="5">Sugar ABC transporter</fullName>
    </submittedName>
</protein>
<evidence type="ECO:0000256" key="2">
    <source>
        <dbReference type="SAM" id="Phobius"/>
    </source>
</evidence>
<evidence type="ECO:0000259" key="3">
    <source>
        <dbReference type="Pfam" id="PF13492"/>
    </source>
</evidence>
<dbReference type="RefSeq" id="WP_124685340.1">
    <property type="nucleotide sequence ID" value="NZ_CP033970.1"/>
</dbReference>
<dbReference type="Pfam" id="PF13492">
    <property type="entry name" value="GAF_3"/>
    <property type="match status" value="1"/>
</dbReference>
<dbReference type="InterPro" id="IPR029016">
    <property type="entry name" value="GAF-like_dom_sf"/>
</dbReference>
<feature type="domain" description="PelD GGDEF" evidence="4">
    <location>
        <begin position="349"/>
        <end position="473"/>
    </location>
</feature>
<sequence length="502" mass="54079">MESSGKQGRVTSVAHTAEKTRQTARKGQGISLGGRYARWLAPAGGGAVAVLEMIVVMVAAMAIAWVVLPQNPLLLGLGFPWAWLLPVILALRYGTLLGVGAVLMLLGGWFFFDGMGAHHEAFPRMFFLGGLLLVLVAGQFGDVWNTRLARARAVNRYLDERLSALTKNHYLLRISHARLENDLLARPTTLRDTLSQLRAVALQDAGRVARTERLAGAQPMLQVVAQACQVEGAALYACQGDTVLPDAVAAIGPGFTLDVNDPLVRHCIDTRELAHLRTAGLQDDAETRYVAVAPVLAGSDRLIGVLVVERMPFLSLTYENLQLLMVLMGYYADGVEHAEATHGIQELAPAIPYAFALDYARLSRLRRETGIQSSVVALVFDLDEARDALFEQVVRSRRALDVAWPARGAHQRAMLTLMPLSDSQAVSAYLVRIEDMLRAQFGNDFATAHIGVYTLPVPAAGAEEALVRLLHRCHLDGIAPDQVAAATPGAGPAPAAGQTQAG</sequence>
<dbReference type="AlphaFoldDB" id="A0A3G8H5C2"/>
<dbReference type="Gene3D" id="3.30.450.40">
    <property type="match status" value="1"/>
</dbReference>
<gene>
    <name evidence="5" type="ORF">EHF44_19220</name>
</gene>
<dbReference type="KEGG" id="cpau:EHF44_19220"/>
<name>A0A3G8H5C2_9BURK</name>
<dbReference type="InterPro" id="IPR003018">
    <property type="entry name" value="GAF"/>
</dbReference>
<dbReference type="Proteomes" id="UP000270411">
    <property type="component" value="Chromosome 2"/>
</dbReference>
<keyword evidence="2" id="KW-1133">Transmembrane helix</keyword>
<proteinExistence type="predicted"/>
<evidence type="ECO:0000313" key="6">
    <source>
        <dbReference type="Proteomes" id="UP000270411"/>
    </source>
</evidence>
<dbReference type="OrthoDB" id="5442761at2"/>
<feature type="region of interest" description="Disordered" evidence="1">
    <location>
        <begin position="1"/>
        <end position="26"/>
    </location>
</feature>
<dbReference type="SUPFAM" id="SSF55781">
    <property type="entry name" value="GAF domain-like"/>
    <property type="match status" value="1"/>
</dbReference>
<keyword evidence="2" id="KW-0812">Transmembrane</keyword>
<feature type="transmembrane region" description="Helical" evidence="2">
    <location>
        <begin position="96"/>
        <end position="112"/>
    </location>
</feature>
<evidence type="ECO:0000256" key="1">
    <source>
        <dbReference type="SAM" id="MobiDB-lite"/>
    </source>
</evidence>
<evidence type="ECO:0000259" key="4">
    <source>
        <dbReference type="Pfam" id="PF16963"/>
    </source>
</evidence>
<accession>A0A3G8H5C2</accession>
<dbReference type="InterPro" id="IPR031583">
    <property type="entry name" value="PelD_GGDEF"/>
</dbReference>
<organism evidence="5 6">
    <name type="scientific">Cupriavidus pauculus</name>
    <dbReference type="NCBI Taxonomy" id="82633"/>
    <lineage>
        <taxon>Bacteria</taxon>
        <taxon>Pseudomonadati</taxon>
        <taxon>Pseudomonadota</taxon>
        <taxon>Betaproteobacteria</taxon>
        <taxon>Burkholderiales</taxon>
        <taxon>Burkholderiaceae</taxon>
        <taxon>Cupriavidus</taxon>
    </lineage>
</organism>